<keyword evidence="5" id="KW-0812">Transmembrane</keyword>
<feature type="binding site" evidence="14">
    <location>
        <position position="85"/>
    </location>
    <ligand>
        <name>FAD</name>
        <dbReference type="ChEBI" id="CHEBI:57692"/>
    </ligand>
</feature>
<dbReference type="SUPFAM" id="SSF63380">
    <property type="entry name" value="Riboflavin synthase domain-like"/>
    <property type="match status" value="1"/>
</dbReference>
<dbReference type="AlphaFoldDB" id="A0A9P6CXH5"/>
<dbReference type="PROSITE" id="PS51384">
    <property type="entry name" value="FAD_FR"/>
    <property type="match status" value="1"/>
</dbReference>
<evidence type="ECO:0000256" key="3">
    <source>
        <dbReference type="ARBA" id="ARBA00006105"/>
    </source>
</evidence>
<accession>A0A9P6CXH5</accession>
<dbReference type="Gene3D" id="2.40.30.10">
    <property type="entry name" value="Translation factors"/>
    <property type="match status" value="1"/>
</dbReference>
<evidence type="ECO:0000256" key="6">
    <source>
        <dbReference type="ARBA" id="ARBA00022787"/>
    </source>
</evidence>
<feature type="binding site" evidence="14">
    <location>
        <position position="66"/>
    </location>
    <ligand>
        <name>FAD</name>
        <dbReference type="ChEBI" id="CHEBI:57692"/>
    </ligand>
</feature>
<dbReference type="EMBL" id="MU155147">
    <property type="protein sequence ID" value="KAF9484116.1"/>
    <property type="molecule type" value="Genomic_DNA"/>
</dbReference>
<comment type="subcellular location">
    <subcellularLocation>
        <location evidence="2">Mitochondrion outer membrane</location>
        <topology evidence="2">Single-pass membrane protein</topology>
    </subcellularLocation>
</comment>
<keyword evidence="11" id="KW-0496">Mitochondrion</keyword>
<name>A0A9P6CXH5_9AGAR</name>
<evidence type="ECO:0000256" key="4">
    <source>
        <dbReference type="ARBA" id="ARBA00022630"/>
    </source>
</evidence>
<dbReference type="EC" id="1.6.2.2" evidence="15"/>
<keyword evidence="8" id="KW-1133">Transmembrane helix</keyword>
<dbReference type="GO" id="GO:0090524">
    <property type="term" value="F:cytochrome-b5 reductase activity, acting on NADH"/>
    <property type="evidence" value="ECO:0007669"/>
    <property type="project" value="UniProtKB-EC"/>
</dbReference>
<dbReference type="CDD" id="cd06183">
    <property type="entry name" value="cyt_b5_reduct_like"/>
    <property type="match status" value="1"/>
</dbReference>
<evidence type="ECO:0000256" key="13">
    <source>
        <dbReference type="ARBA" id="ARBA00047682"/>
    </source>
</evidence>
<dbReference type="Gene3D" id="3.40.50.80">
    <property type="entry name" value="Nucleotide-binding domain of ferredoxin-NADP reductase (FNR) module"/>
    <property type="match status" value="1"/>
</dbReference>
<proteinExistence type="inferred from homology"/>
<dbReference type="FunFam" id="3.40.50.80:FF:000009">
    <property type="entry name" value="NADH-cytochrome b5 reductase"/>
    <property type="match status" value="1"/>
</dbReference>
<keyword evidence="10 15" id="KW-0520">NAD</keyword>
<evidence type="ECO:0000313" key="17">
    <source>
        <dbReference type="EMBL" id="KAF9484116.1"/>
    </source>
</evidence>
<dbReference type="Pfam" id="PF00175">
    <property type="entry name" value="NAD_binding_1"/>
    <property type="match status" value="1"/>
</dbReference>
<dbReference type="PANTHER" id="PTHR19370">
    <property type="entry name" value="NADH-CYTOCHROME B5 REDUCTASE"/>
    <property type="match status" value="1"/>
</dbReference>
<evidence type="ECO:0000256" key="1">
    <source>
        <dbReference type="ARBA" id="ARBA00001974"/>
    </source>
</evidence>
<dbReference type="InterPro" id="IPR017938">
    <property type="entry name" value="Riboflavin_synthase-like_b-brl"/>
</dbReference>
<dbReference type="Pfam" id="PF00970">
    <property type="entry name" value="FAD_binding_6"/>
    <property type="match status" value="1"/>
</dbReference>
<dbReference type="GO" id="GO:0005741">
    <property type="term" value="C:mitochondrial outer membrane"/>
    <property type="evidence" value="ECO:0007669"/>
    <property type="project" value="UniProtKB-SubCell"/>
</dbReference>
<evidence type="ECO:0000313" key="18">
    <source>
        <dbReference type="Proteomes" id="UP000807469"/>
    </source>
</evidence>
<protein>
    <recommendedName>
        <fullName evidence="15">NADH-cytochrome b5 reductase</fullName>
        <ecNumber evidence="15">1.6.2.2</ecNumber>
    </recommendedName>
</protein>
<reference evidence="17" key="1">
    <citation type="submission" date="2020-11" db="EMBL/GenBank/DDBJ databases">
        <authorList>
            <consortium name="DOE Joint Genome Institute"/>
            <person name="Ahrendt S."/>
            <person name="Riley R."/>
            <person name="Andreopoulos W."/>
            <person name="Labutti K."/>
            <person name="Pangilinan J."/>
            <person name="Ruiz-Duenas F.J."/>
            <person name="Barrasa J.M."/>
            <person name="Sanchez-Garcia M."/>
            <person name="Camarero S."/>
            <person name="Miyauchi S."/>
            <person name="Serrano A."/>
            <person name="Linde D."/>
            <person name="Babiker R."/>
            <person name="Drula E."/>
            <person name="Ayuso-Fernandez I."/>
            <person name="Pacheco R."/>
            <person name="Padilla G."/>
            <person name="Ferreira P."/>
            <person name="Barriuso J."/>
            <person name="Kellner H."/>
            <person name="Castanera R."/>
            <person name="Alfaro M."/>
            <person name="Ramirez L."/>
            <person name="Pisabarro A.G."/>
            <person name="Kuo A."/>
            <person name="Tritt A."/>
            <person name="Lipzen A."/>
            <person name="He G."/>
            <person name="Yan M."/>
            <person name="Ng V."/>
            <person name="Cullen D."/>
            <person name="Martin F."/>
            <person name="Rosso M.-N."/>
            <person name="Henrissat B."/>
            <person name="Hibbett D."/>
            <person name="Martinez A.T."/>
            <person name="Grigoriev I.V."/>
        </authorList>
    </citation>
    <scope>NUCLEOTIDE SEQUENCE</scope>
    <source>
        <strain evidence="17">CIRM-BRFM 674</strain>
    </source>
</reference>
<feature type="binding site" evidence="14">
    <location>
        <position position="68"/>
    </location>
    <ligand>
        <name>FAD</name>
        <dbReference type="ChEBI" id="CHEBI:57692"/>
    </ligand>
</feature>
<keyword evidence="6" id="KW-1000">Mitochondrion outer membrane</keyword>
<evidence type="ECO:0000256" key="7">
    <source>
        <dbReference type="ARBA" id="ARBA00022827"/>
    </source>
</evidence>
<sequence length="261" mass="28550">MSGPLDPQNFVALKLKKITPYNHNASKFTFELPDNQASNIPIASCIVVKSTDAEALKDGEGKPIIRPYTPISTPDTPGELTLLIKRYEAGNASKHIHSLKVGDSLSVKGPIAKFPYKINEFDEVAFIGGGTGIAPFYQVLTYALGNKENKTKFKLIFSNITEKDILLREELDALKAQFPETFDIVYLVDQPSEQWTGPSGYITAEHIKKYVGAPLTNIKIFVCGPPPQVASLAGAKDGPKQGVFGGILKDLGYTEEQVFKF</sequence>
<dbReference type="PRINTS" id="PR00406">
    <property type="entry name" value="CYTB5RDTASE"/>
</dbReference>
<evidence type="ECO:0000256" key="14">
    <source>
        <dbReference type="PIRSR" id="PIRSR601834-1"/>
    </source>
</evidence>
<evidence type="ECO:0000256" key="10">
    <source>
        <dbReference type="ARBA" id="ARBA00023027"/>
    </source>
</evidence>
<dbReference type="InterPro" id="IPR001834">
    <property type="entry name" value="CBR-like"/>
</dbReference>
<dbReference type="InterPro" id="IPR017927">
    <property type="entry name" value="FAD-bd_FR_type"/>
</dbReference>
<organism evidence="17 18">
    <name type="scientific">Pholiota conissans</name>
    <dbReference type="NCBI Taxonomy" id="109636"/>
    <lineage>
        <taxon>Eukaryota</taxon>
        <taxon>Fungi</taxon>
        <taxon>Dikarya</taxon>
        <taxon>Basidiomycota</taxon>
        <taxon>Agaricomycotina</taxon>
        <taxon>Agaricomycetes</taxon>
        <taxon>Agaricomycetidae</taxon>
        <taxon>Agaricales</taxon>
        <taxon>Agaricineae</taxon>
        <taxon>Strophariaceae</taxon>
        <taxon>Pholiota</taxon>
    </lineage>
</organism>
<comment type="catalytic activity">
    <reaction evidence="13 15">
        <text>2 Fe(III)-[cytochrome b5] + NADH = 2 Fe(II)-[cytochrome b5] + NAD(+) + H(+)</text>
        <dbReference type="Rhea" id="RHEA:46680"/>
        <dbReference type="Rhea" id="RHEA-COMP:10438"/>
        <dbReference type="Rhea" id="RHEA-COMP:10439"/>
        <dbReference type="ChEBI" id="CHEBI:15378"/>
        <dbReference type="ChEBI" id="CHEBI:29033"/>
        <dbReference type="ChEBI" id="CHEBI:29034"/>
        <dbReference type="ChEBI" id="CHEBI:57540"/>
        <dbReference type="ChEBI" id="CHEBI:57945"/>
        <dbReference type="EC" id="1.6.2.2"/>
    </reaction>
</comment>
<evidence type="ECO:0000256" key="5">
    <source>
        <dbReference type="ARBA" id="ARBA00022692"/>
    </source>
</evidence>
<keyword evidence="18" id="KW-1185">Reference proteome</keyword>
<feature type="domain" description="FAD-binding FR-type" evidence="16">
    <location>
        <begin position="8"/>
        <end position="117"/>
    </location>
</feature>
<evidence type="ECO:0000256" key="2">
    <source>
        <dbReference type="ARBA" id="ARBA00004572"/>
    </source>
</evidence>
<dbReference type="InterPro" id="IPR039261">
    <property type="entry name" value="FNR_nucleotide-bd"/>
</dbReference>
<dbReference type="OrthoDB" id="432685at2759"/>
<feature type="binding site" evidence="14">
    <location>
        <position position="83"/>
    </location>
    <ligand>
        <name>FAD</name>
        <dbReference type="ChEBI" id="CHEBI:57692"/>
    </ligand>
</feature>
<evidence type="ECO:0000259" key="16">
    <source>
        <dbReference type="PROSITE" id="PS51384"/>
    </source>
</evidence>
<keyword evidence="4 14" id="KW-0285">Flavoprotein</keyword>
<evidence type="ECO:0000256" key="8">
    <source>
        <dbReference type="ARBA" id="ARBA00022989"/>
    </source>
</evidence>
<feature type="binding site" evidence="14">
    <location>
        <position position="67"/>
    </location>
    <ligand>
        <name>FAD</name>
        <dbReference type="ChEBI" id="CHEBI:57692"/>
    </ligand>
</feature>
<dbReference type="PANTHER" id="PTHR19370:SF171">
    <property type="entry name" value="NADH-CYTOCHROME B5 REDUCTASE 2"/>
    <property type="match status" value="1"/>
</dbReference>
<comment type="caution">
    <text evidence="17">The sequence shown here is derived from an EMBL/GenBank/DDBJ whole genome shotgun (WGS) entry which is preliminary data.</text>
</comment>
<evidence type="ECO:0000256" key="11">
    <source>
        <dbReference type="ARBA" id="ARBA00023128"/>
    </source>
</evidence>
<dbReference type="InterPro" id="IPR008333">
    <property type="entry name" value="Cbr1-like_FAD-bd_dom"/>
</dbReference>
<evidence type="ECO:0000256" key="9">
    <source>
        <dbReference type="ARBA" id="ARBA00023002"/>
    </source>
</evidence>
<dbReference type="Proteomes" id="UP000807469">
    <property type="component" value="Unassembled WGS sequence"/>
</dbReference>
<keyword evidence="9 15" id="KW-0560">Oxidoreductase</keyword>
<comment type="similarity">
    <text evidence="3 15">Belongs to the flavoprotein pyridine nucleotide cytochrome reductase family.</text>
</comment>
<evidence type="ECO:0000256" key="12">
    <source>
        <dbReference type="ARBA" id="ARBA00023136"/>
    </source>
</evidence>
<dbReference type="PRINTS" id="PR00371">
    <property type="entry name" value="FPNCR"/>
</dbReference>
<dbReference type="SUPFAM" id="SSF52343">
    <property type="entry name" value="Ferredoxin reductase-like, C-terminal NADP-linked domain"/>
    <property type="match status" value="1"/>
</dbReference>
<feature type="binding site" evidence="14">
    <location>
        <position position="93"/>
    </location>
    <ligand>
        <name>FAD</name>
        <dbReference type="ChEBI" id="CHEBI:57692"/>
    </ligand>
</feature>
<dbReference type="FunFam" id="2.40.30.10:FF:000069">
    <property type="entry name" value="NADH-cytochrome b5 reductase"/>
    <property type="match status" value="1"/>
</dbReference>
<evidence type="ECO:0000256" key="15">
    <source>
        <dbReference type="RuleBase" id="RU361226"/>
    </source>
</evidence>
<keyword evidence="12" id="KW-0472">Membrane</keyword>
<keyword evidence="7 14" id="KW-0274">FAD</keyword>
<dbReference type="InterPro" id="IPR001709">
    <property type="entry name" value="Flavoprot_Pyr_Nucl_cyt_Rdtase"/>
</dbReference>
<comment type="cofactor">
    <cofactor evidence="1 14 15">
        <name>FAD</name>
        <dbReference type="ChEBI" id="CHEBI:57692"/>
    </cofactor>
</comment>
<gene>
    <name evidence="17" type="ORF">BDN70DRAFT_910886</name>
</gene>
<dbReference type="InterPro" id="IPR001433">
    <property type="entry name" value="OxRdtase_FAD/NAD-bd"/>
</dbReference>